<dbReference type="EMBL" id="JAGKQM010000006">
    <property type="protein sequence ID" value="KAH0921871.1"/>
    <property type="molecule type" value="Genomic_DNA"/>
</dbReference>
<proteinExistence type="predicted"/>
<gene>
    <name evidence="1" type="ORF">HID58_021889</name>
</gene>
<reference evidence="1 2" key="1">
    <citation type="submission" date="2021-05" db="EMBL/GenBank/DDBJ databases">
        <title>Genome Assembly of Synthetic Allotetraploid Brassica napus Reveals Homoeologous Exchanges between Subgenomes.</title>
        <authorList>
            <person name="Davis J.T."/>
        </authorList>
    </citation>
    <scope>NUCLEOTIDE SEQUENCE [LARGE SCALE GENOMIC DNA]</scope>
    <source>
        <strain evidence="2">cv. Da-Ae</strain>
        <tissue evidence="1">Seedling</tissue>
    </source>
</reference>
<dbReference type="Proteomes" id="UP000824890">
    <property type="component" value="Unassembled WGS sequence"/>
</dbReference>
<accession>A0ABQ8CXN1</accession>
<organism evidence="1 2">
    <name type="scientific">Brassica napus</name>
    <name type="common">Rape</name>
    <dbReference type="NCBI Taxonomy" id="3708"/>
    <lineage>
        <taxon>Eukaryota</taxon>
        <taxon>Viridiplantae</taxon>
        <taxon>Streptophyta</taxon>
        <taxon>Embryophyta</taxon>
        <taxon>Tracheophyta</taxon>
        <taxon>Spermatophyta</taxon>
        <taxon>Magnoliopsida</taxon>
        <taxon>eudicotyledons</taxon>
        <taxon>Gunneridae</taxon>
        <taxon>Pentapetalae</taxon>
        <taxon>rosids</taxon>
        <taxon>malvids</taxon>
        <taxon>Brassicales</taxon>
        <taxon>Brassicaceae</taxon>
        <taxon>Brassiceae</taxon>
        <taxon>Brassica</taxon>
    </lineage>
</organism>
<name>A0ABQ8CXN1_BRANA</name>
<protein>
    <submittedName>
        <fullName evidence="1">Uncharacterized protein</fullName>
    </submittedName>
</protein>
<keyword evidence="2" id="KW-1185">Reference proteome</keyword>
<evidence type="ECO:0000313" key="1">
    <source>
        <dbReference type="EMBL" id="KAH0921871.1"/>
    </source>
</evidence>
<comment type="caution">
    <text evidence="1">The sequence shown here is derived from an EMBL/GenBank/DDBJ whole genome shotgun (WGS) entry which is preliminary data.</text>
</comment>
<evidence type="ECO:0000313" key="2">
    <source>
        <dbReference type="Proteomes" id="UP000824890"/>
    </source>
</evidence>
<sequence length="135" mass="15130">MTAFVKRSVSSVQSAASHREVSLRQDLQPVSGRDRTQTPHFLGIGLSLSLFPAKFDSYRRRILLLAVMLDHLKLKPLDNAVVHSLIGFFTAKLAECSLCGVHLLVARLCLRGKRSIRCGHAIIAVLLMQKLWQRK</sequence>